<dbReference type="Ensembl" id="ENSDCDT00010012857.1">
    <property type="protein sequence ID" value="ENSDCDP00010012265.1"/>
    <property type="gene ID" value="ENSDCDG00010005489.1"/>
</dbReference>
<keyword evidence="1" id="KW-0812">Transmembrane</keyword>
<reference evidence="2" key="2">
    <citation type="submission" date="2025-05" db="UniProtKB">
        <authorList>
            <consortium name="Ensembl"/>
        </authorList>
    </citation>
    <scope>IDENTIFICATION</scope>
</reference>
<protein>
    <submittedName>
        <fullName evidence="2">Uncharacterized protein</fullName>
    </submittedName>
</protein>
<dbReference type="Proteomes" id="UP000694580">
    <property type="component" value="Chromosome 13"/>
</dbReference>
<accession>A0A8C4BA90</accession>
<sequence>QYYYVNIVRCLRAAAWPGCYDVDYAVMLGAIACDLLITGAVILFAWVRGKRKSGSAAAPAALTQSIIVWSCETVRLAKNRITIIPVFFWQNLHKIIFLAVK</sequence>
<keyword evidence="3" id="KW-1185">Reference proteome</keyword>
<keyword evidence="1" id="KW-1133">Transmembrane helix</keyword>
<name>A0A8C4BA90_9TELE</name>
<dbReference type="GeneTree" id="ENSGT01120000278127"/>
<evidence type="ECO:0000256" key="1">
    <source>
        <dbReference type="SAM" id="Phobius"/>
    </source>
</evidence>
<proteinExistence type="predicted"/>
<dbReference type="AlphaFoldDB" id="A0A8C4BA90"/>
<evidence type="ECO:0000313" key="3">
    <source>
        <dbReference type="Proteomes" id="UP000694580"/>
    </source>
</evidence>
<evidence type="ECO:0000313" key="2">
    <source>
        <dbReference type="Ensembl" id="ENSDCDP00010055522.1"/>
    </source>
</evidence>
<feature type="transmembrane region" description="Helical" evidence="1">
    <location>
        <begin position="24"/>
        <end position="47"/>
    </location>
</feature>
<organism evidence="2 3">
    <name type="scientific">Denticeps clupeoides</name>
    <name type="common">denticle herring</name>
    <dbReference type="NCBI Taxonomy" id="299321"/>
    <lineage>
        <taxon>Eukaryota</taxon>
        <taxon>Metazoa</taxon>
        <taxon>Chordata</taxon>
        <taxon>Craniata</taxon>
        <taxon>Vertebrata</taxon>
        <taxon>Euteleostomi</taxon>
        <taxon>Actinopterygii</taxon>
        <taxon>Neopterygii</taxon>
        <taxon>Teleostei</taxon>
        <taxon>Clupei</taxon>
        <taxon>Clupeiformes</taxon>
        <taxon>Denticipitoidei</taxon>
        <taxon>Denticipitidae</taxon>
        <taxon>Denticeps</taxon>
    </lineage>
</organism>
<keyword evidence="1" id="KW-0472">Membrane</keyword>
<dbReference type="Ensembl" id="ENSDCDT00010066122.1">
    <property type="protein sequence ID" value="ENSDCDP00010055522.1"/>
    <property type="gene ID" value="ENSDCDG00010031831.1"/>
</dbReference>
<reference evidence="2 3" key="1">
    <citation type="submission" date="2020-06" db="EMBL/GenBank/DDBJ databases">
        <authorList>
            <consortium name="Wellcome Sanger Institute Data Sharing"/>
        </authorList>
    </citation>
    <scope>NUCLEOTIDE SEQUENCE [LARGE SCALE GENOMIC DNA]</scope>
</reference>